<dbReference type="InterPro" id="IPR009006">
    <property type="entry name" value="Ala_racemase/Decarboxylase_C"/>
</dbReference>
<dbReference type="PRINTS" id="PR01182">
    <property type="entry name" value="ORNDCRBXLASE"/>
</dbReference>
<dbReference type="STRING" id="6573.A0A210QIQ9"/>
<dbReference type="SUPFAM" id="SSF50621">
    <property type="entry name" value="Alanine racemase C-terminal domain-like"/>
    <property type="match status" value="1"/>
</dbReference>
<feature type="active site" description="Proton donor" evidence="11">
    <location>
        <position position="347"/>
    </location>
</feature>
<evidence type="ECO:0000259" key="13">
    <source>
        <dbReference type="Pfam" id="PF00278"/>
    </source>
</evidence>
<keyword evidence="16" id="KW-1185">Reference proteome</keyword>
<evidence type="ECO:0000256" key="1">
    <source>
        <dbReference type="ARBA" id="ARBA00001933"/>
    </source>
</evidence>
<evidence type="ECO:0000256" key="8">
    <source>
        <dbReference type="ARBA" id="ARBA00037173"/>
    </source>
</evidence>
<proteinExistence type="inferred from homology"/>
<dbReference type="PROSITE" id="PS00878">
    <property type="entry name" value="ODR_DC_2_1"/>
    <property type="match status" value="1"/>
</dbReference>
<comment type="catalytic activity">
    <reaction evidence="10">
        <text>L-ornithine + H(+) = putrescine + CO2</text>
        <dbReference type="Rhea" id="RHEA:22964"/>
        <dbReference type="ChEBI" id="CHEBI:15378"/>
        <dbReference type="ChEBI" id="CHEBI:16526"/>
        <dbReference type="ChEBI" id="CHEBI:46911"/>
        <dbReference type="ChEBI" id="CHEBI:326268"/>
        <dbReference type="EC" id="4.1.1.17"/>
    </reaction>
</comment>
<dbReference type="PANTHER" id="PTHR11482">
    <property type="entry name" value="ARGININE/DIAMINOPIMELATE/ORNITHINE DECARBOXYLASE"/>
    <property type="match status" value="1"/>
</dbReference>
<dbReference type="AlphaFoldDB" id="A0A210QIQ9"/>
<feature type="domain" description="Orn/DAP/Arg decarboxylase 2 C-terminal" evidence="13">
    <location>
        <begin position="277"/>
        <end position="374"/>
    </location>
</feature>
<accession>A0A210QIQ9</accession>
<feature type="modified residue" description="N6-(pyridoxal phosphate)lysine" evidence="11">
    <location>
        <position position="64"/>
    </location>
</feature>
<evidence type="ECO:0000256" key="9">
    <source>
        <dbReference type="ARBA" id="ARBA00046672"/>
    </source>
</evidence>
<gene>
    <name evidence="15" type="ORF">KP79_PYT04645</name>
</gene>
<dbReference type="InterPro" id="IPR022653">
    <property type="entry name" value="De-COase2_pyr-phos_BS"/>
</dbReference>
<dbReference type="Pfam" id="PF02784">
    <property type="entry name" value="Orn_Arg_deC_N"/>
    <property type="match status" value="1"/>
</dbReference>
<evidence type="ECO:0000313" key="15">
    <source>
        <dbReference type="EMBL" id="OWF48665.1"/>
    </source>
</evidence>
<dbReference type="PANTHER" id="PTHR11482:SF6">
    <property type="entry name" value="ORNITHINE DECARBOXYLASE 1-RELATED"/>
    <property type="match status" value="1"/>
</dbReference>
<dbReference type="OrthoDB" id="5034579at2759"/>
<evidence type="ECO:0000256" key="7">
    <source>
        <dbReference type="ARBA" id="ARBA00034138"/>
    </source>
</evidence>
<dbReference type="InterPro" id="IPR022644">
    <property type="entry name" value="De-COase2_N"/>
</dbReference>
<evidence type="ECO:0000256" key="11">
    <source>
        <dbReference type="PIRSR" id="PIRSR600183-50"/>
    </source>
</evidence>
<organism evidence="15 16">
    <name type="scientific">Mizuhopecten yessoensis</name>
    <name type="common">Japanese scallop</name>
    <name type="synonym">Patinopecten yessoensis</name>
    <dbReference type="NCBI Taxonomy" id="6573"/>
    <lineage>
        <taxon>Eukaryota</taxon>
        <taxon>Metazoa</taxon>
        <taxon>Spiralia</taxon>
        <taxon>Lophotrochozoa</taxon>
        <taxon>Mollusca</taxon>
        <taxon>Bivalvia</taxon>
        <taxon>Autobranchia</taxon>
        <taxon>Pteriomorphia</taxon>
        <taxon>Pectinida</taxon>
        <taxon>Pectinoidea</taxon>
        <taxon>Pectinidae</taxon>
        <taxon>Mizuhopecten</taxon>
    </lineage>
</organism>
<comment type="similarity">
    <text evidence="2 12">Belongs to the Orn/Lys/Arg decarboxylase class-II family.</text>
</comment>
<comment type="subunit">
    <text evidence="9">Homodimer. Only the dimer is catalytically active, as the active sites are constructed of residues from both monomers.</text>
</comment>
<comment type="function">
    <text evidence="8">Catalyzes the first and rate-limiting step of polyamine biosynthesis that converts ornithine into putrescine, which is the precursor for the polyamines, spermidine and spermine. Polyamines are essential for cell proliferation and are implicated in cellular processes, ranging from DNA replication to apoptosis.</text>
</comment>
<reference evidence="15 16" key="1">
    <citation type="journal article" date="2017" name="Nat. Ecol. Evol.">
        <title>Scallop genome provides insights into evolution of bilaterian karyotype and development.</title>
        <authorList>
            <person name="Wang S."/>
            <person name="Zhang J."/>
            <person name="Jiao W."/>
            <person name="Li J."/>
            <person name="Xun X."/>
            <person name="Sun Y."/>
            <person name="Guo X."/>
            <person name="Huan P."/>
            <person name="Dong B."/>
            <person name="Zhang L."/>
            <person name="Hu X."/>
            <person name="Sun X."/>
            <person name="Wang J."/>
            <person name="Zhao C."/>
            <person name="Wang Y."/>
            <person name="Wang D."/>
            <person name="Huang X."/>
            <person name="Wang R."/>
            <person name="Lv J."/>
            <person name="Li Y."/>
            <person name="Zhang Z."/>
            <person name="Liu B."/>
            <person name="Lu W."/>
            <person name="Hui Y."/>
            <person name="Liang J."/>
            <person name="Zhou Z."/>
            <person name="Hou R."/>
            <person name="Li X."/>
            <person name="Liu Y."/>
            <person name="Li H."/>
            <person name="Ning X."/>
            <person name="Lin Y."/>
            <person name="Zhao L."/>
            <person name="Xing Q."/>
            <person name="Dou J."/>
            <person name="Li Y."/>
            <person name="Mao J."/>
            <person name="Guo H."/>
            <person name="Dou H."/>
            <person name="Li T."/>
            <person name="Mu C."/>
            <person name="Jiang W."/>
            <person name="Fu Q."/>
            <person name="Fu X."/>
            <person name="Miao Y."/>
            <person name="Liu J."/>
            <person name="Yu Q."/>
            <person name="Li R."/>
            <person name="Liao H."/>
            <person name="Li X."/>
            <person name="Kong Y."/>
            <person name="Jiang Z."/>
            <person name="Chourrout D."/>
            <person name="Li R."/>
            <person name="Bao Z."/>
        </authorList>
    </citation>
    <scope>NUCLEOTIDE SEQUENCE [LARGE SCALE GENOMIC DNA]</scope>
    <source>
        <strain evidence="15 16">PY_sf001</strain>
    </source>
</reference>
<protein>
    <recommendedName>
        <fullName evidence="7">ornithine decarboxylase</fullName>
        <ecNumber evidence="7">4.1.1.17</ecNumber>
    </recommendedName>
</protein>
<dbReference type="InterPro" id="IPR029066">
    <property type="entry name" value="PLP-binding_barrel"/>
</dbReference>
<evidence type="ECO:0000256" key="5">
    <source>
        <dbReference type="ARBA" id="ARBA00023239"/>
    </source>
</evidence>
<dbReference type="PRINTS" id="PR01179">
    <property type="entry name" value="ODADCRBXLASE"/>
</dbReference>
<keyword evidence="5" id="KW-0456">Lyase</keyword>
<evidence type="ECO:0000256" key="3">
    <source>
        <dbReference type="ARBA" id="ARBA00022898"/>
    </source>
</evidence>
<dbReference type="Proteomes" id="UP000242188">
    <property type="component" value="Unassembled WGS sequence"/>
</dbReference>
<keyword evidence="4" id="KW-0620">Polyamine biosynthesis</keyword>
<dbReference type="CDD" id="cd00622">
    <property type="entry name" value="PLPDE_III_ODC"/>
    <property type="match status" value="1"/>
</dbReference>
<comment type="cofactor">
    <cofactor evidence="1 11">
        <name>pyridoxal 5'-phosphate</name>
        <dbReference type="ChEBI" id="CHEBI:597326"/>
    </cofactor>
</comment>
<evidence type="ECO:0000313" key="16">
    <source>
        <dbReference type="Proteomes" id="UP000242188"/>
    </source>
</evidence>
<dbReference type="GO" id="GO:0005737">
    <property type="term" value="C:cytoplasm"/>
    <property type="evidence" value="ECO:0007669"/>
    <property type="project" value="TreeGrafter"/>
</dbReference>
<sequence length="410" mass="46437">MADNDLKIVDVKRTRADYIKEQVSYHTKLGIDDPLLIVDIDKVVERYRKWYNLFPRVELFYALKCNSNEKIIDVLVKLGSSFDCASKSEIQQVLELGIDPSRIIYANPCKQNSHLTYAKEHNVDLMTFDSEEELIKIKMLYGSARLVLRFRTKHSFKVTYDLGQKFGCLFEEAKDLFISAKTKGLDIVGVCFHVGSNCRNANAYSSSIKEARMIFDVGLQVGFDMKILDIGGGYRGRDVDHPTIEENAEVINQCLDEYFPETDGVTIIAEPGRYLVETAVSAAASIIGRKFVYDNDRTSLEHVMYNVNNGVYGTFHWAKGRDAILITPVLGKAQSENHTSTVWGPTCCATDCVAIDIPLPLMEVGEWVHVHYTGAYSLSFTTSFNSMPSPKLYYFCSRDTWESLQQLKDH</sequence>
<dbReference type="InterPro" id="IPR000183">
    <property type="entry name" value="Orn/DAP/Arg_de-COase"/>
</dbReference>
<comment type="caution">
    <text evidence="15">The sequence shown here is derived from an EMBL/GenBank/DDBJ whole genome shotgun (WGS) entry which is preliminary data.</text>
</comment>
<evidence type="ECO:0000256" key="6">
    <source>
        <dbReference type="ARBA" id="ARBA00034115"/>
    </source>
</evidence>
<dbReference type="EC" id="4.1.1.17" evidence="7"/>
<comment type="pathway">
    <text evidence="6">Amine and polyamine biosynthesis; putrescine biosynthesis via L-ornithine pathway; putrescine from L-ornithine: step 1/1.</text>
</comment>
<evidence type="ECO:0000256" key="2">
    <source>
        <dbReference type="ARBA" id="ARBA00008872"/>
    </source>
</evidence>
<evidence type="ECO:0000259" key="14">
    <source>
        <dbReference type="Pfam" id="PF02784"/>
    </source>
</evidence>
<dbReference type="GO" id="GO:0004586">
    <property type="term" value="F:ornithine decarboxylase activity"/>
    <property type="evidence" value="ECO:0007669"/>
    <property type="project" value="UniProtKB-EC"/>
</dbReference>
<dbReference type="FunFam" id="3.20.20.10:FF:000005">
    <property type="entry name" value="Ornithine decarboxylase"/>
    <property type="match status" value="1"/>
</dbReference>
<evidence type="ECO:0000256" key="10">
    <source>
        <dbReference type="ARBA" id="ARBA00049127"/>
    </source>
</evidence>
<dbReference type="InterPro" id="IPR022643">
    <property type="entry name" value="De-COase2_C"/>
</dbReference>
<dbReference type="Pfam" id="PF00278">
    <property type="entry name" value="Orn_DAP_Arg_deC"/>
    <property type="match status" value="1"/>
</dbReference>
<dbReference type="Gene3D" id="3.20.20.10">
    <property type="entry name" value="Alanine racemase"/>
    <property type="match status" value="1"/>
</dbReference>
<keyword evidence="3 11" id="KW-0663">Pyridoxal phosphate</keyword>
<dbReference type="InterPro" id="IPR002433">
    <property type="entry name" value="Orn_de-COase"/>
</dbReference>
<dbReference type="EMBL" id="NEDP02003435">
    <property type="protein sequence ID" value="OWF48665.1"/>
    <property type="molecule type" value="Genomic_DNA"/>
</dbReference>
<dbReference type="Gene3D" id="2.40.37.10">
    <property type="entry name" value="Lyase, Ornithine Decarboxylase, Chain A, domain 1"/>
    <property type="match status" value="1"/>
</dbReference>
<dbReference type="SUPFAM" id="SSF51419">
    <property type="entry name" value="PLP-binding barrel"/>
    <property type="match status" value="1"/>
</dbReference>
<evidence type="ECO:0000256" key="4">
    <source>
        <dbReference type="ARBA" id="ARBA00023115"/>
    </source>
</evidence>
<feature type="domain" description="Orn/DAP/Arg decarboxylase 2 N-terminal" evidence="14">
    <location>
        <begin position="41"/>
        <end position="276"/>
    </location>
</feature>
<dbReference type="GO" id="GO:0033387">
    <property type="term" value="P:putrescine biosynthetic process from arginine, via ornithine"/>
    <property type="evidence" value="ECO:0007669"/>
    <property type="project" value="TreeGrafter"/>
</dbReference>
<evidence type="ECO:0000256" key="12">
    <source>
        <dbReference type="RuleBase" id="RU003737"/>
    </source>
</evidence>
<name>A0A210QIQ9_MIZYE</name>